<dbReference type="Proteomes" id="UP001310386">
    <property type="component" value="Unassembled WGS sequence"/>
</dbReference>
<keyword evidence="3" id="KW-1185">Reference proteome</keyword>
<accession>A0ABU5ZIG5</accession>
<dbReference type="Pfam" id="PF07238">
    <property type="entry name" value="PilZ"/>
    <property type="match status" value="1"/>
</dbReference>
<evidence type="ECO:0000313" key="3">
    <source>
        <dbReference type="Proteomes" id="UP001310386"/>
    </source>
</evidence>
<gene>
    <name evidence="2" type="ORF">VF724_04365</name>
</gene>
<organism evidence="2 3">
    <name type="scientific">Ferviditalea candida</name>
    <dbReference type="NCBI Taxonomy" id="3108399"/>
    <lineage>
        <taxon>Bacteria</taxon>
        <taxon>Bacillati</taxon>
        <taxon>Bacillota</taxon>
        <taxon>Bacilli</taxon>
        <taxon>Bacillales</taxon>
        <taxon>Paenibacillaceae</taxon>
        <taxon>Ferviditalea</taxon>
    </lineage>
</organism>
<feature type="domain" description="PilZ" evidence="1">
    <location>
        <begin position="8"/>
        <end position="103"/>
    </location>
</feature>
<proteinExistence type="predicted"/>
<dbReference type="Gene3D" id="2.40.10.220">
    <property type="entry name" value="predicted glycosyltransferase like domains"/>
    <property type="match status" value="1"/>
</dbReference>
<sequence length="151" mass="17747">MALPLSRQKRKFVRIKLQGQEALLNIISFEGKLVDAAKSKPVMLIDISPKGLCFESDLKLPVDNQLKLGFSFQLMNTDCQVQGNPVWRRKNQLWQYGVVFTDTYHQSSLLNLLLKEYVRKACPDSRIVHEMYRRLAAQYEKELRWQIDYRV</sequence>
<dbReference type="RefSeq" id="WP_371753004.1">
    <property type="nucleotide sequence ID" value="NZ_JAYJLD010000004.1"/>
</dbReference>
<reference evidence="2" key="1">
    <citation type="submission" date="2023-12" db="EMBL/GenBank/DDBJ databases">
        <title>Fervidustalea candida gen. nov., sp. nov., a novel member of the family Paenibacillaceae isolated from a geothermal area.</title>
        <authorList>
            <person name="Li W.-J."/>
            <person name="Jiao J.-Y."/>
            <person name="Chen Y."/>
        </authorList>
    </citation>
    <scope>NUCLEOTIDE SEQUENCE</scope>
    <source>
        <strain evidence="2">SYSU GA230002</strain>
    </source>
</reference>
<dbReference type="SUPFAM" id="SSF141371">
    <property type="entry name" value="PilZ domain-like"/>
    <property type="match status" value="1"/>
</dbReference>
<name>A0ABU5ZIG5_9BACL</name>
<evidence type="ECO:0000259" key="1">
    <source>
        <dbReference type="Pfam" id="PF07238"/>
    </source>
</evidence>
<dbReference type="InterPro" id="IPR009875">
    <property type="entry name" value="PilZ_domain"/>
</dbReference>
<dbReference type="EMBL" id="JAYJLD010000004">
    <property type="protein sequence ID" value="MEB3100890.1"/>
    <property type="molecule type" value="Genomic_DNA"/>
</dbReference>
<protein>
    <submittedName>
        <fullName evidence="2">PilZ domain-containing protein</fullName>
    </submittedName>
</protein>
<comment type="caution">
    <text evidence="2">The sequence shown here is derived from an EMBL/GenBank/DDBJ whole genome shotgun (WGS) entry which is preliminary data.</text>
</comment>
<evidence type="ECO:0000313" key="2">
    <source>
        <dbReference type="EMBL" id="MEB3100890.1"/>
    </source>
</evidence>